<dbReference type="HAMAP" id="MF_00265">
    <property type="entry name" value="VapC_Nob1"/>
    <property type="match status" value="1"/>
</dbReference>
<evidence type="ECO:0000256" key="3">
    <source>
        <dbReference type="ARBA" id="ARBA00022723"/>
    </source>
</evidence>
<evidence type="ECO:0000256" key="5">
    <source>
        <dbReference type="ARBA" id="ARBA00022842"/>
    </source>
</evidence>
<dbReference type="SUPFAM" id="SSF88723">
    <property type="entry name" value="PIN domain-like"/>
    <property type="match status" value="1"/>
</dbReference>
<dbReference type="InterPro" id="IPR029060">
    <property type="entry name" value="PIN-like_dom_sf"/>
</dbReference>
<dbReference type="Gene3D" id="3.40.50.1010">
    <property type="entry name" value="5'-nuclease"/>
    <property type="match status" value="1"/>
</dbReference>
<keyword evidence="9" id="KW-1185">Reference proteome</keyword>
<dbReference type="GO" id="GO:0004540">
    <property type="term" value="F:RNA nuclease activity"/>
    <property type="evidence" value="ECO:0007669"/>
    <property type="project" value="InterPro"/>
</dbReference>
<organism evidence="8 9">
    <name type="scientific">Candidatus Protofrankia californiensis</name>
    <dbReference type="NCBI Taxonomy" id="1839754"/>
    <lineage>
        <taxon>Bacteria</taxon>
        <taxon>Bacillati</taxon>
        <taxon>Actinomycetota</taxon>
        <taxon>Actinomycetes</taxon>
        <taxon>Frankiales</taxon>
        <taxon>Frankiaceae</taxon>
        <taxon>Protofrankia</taxon>
    </lineage>
</organism>
<keyword evidence="2 6" id="KW-0540">Nuclease</keyword>
<keyword evidence="1 6" id="KW-1277">Toxin-antitoxin system</keyword>
<dbReference type="EMBL" id="FLUV01000368">
    <property type="protein sequence ID" value="SBW19015.1"/>
    <property type="molecule type" value="Genomic_DNA"/>
</dbReference>
<dbReference type="InterPro" id="IPR051619">
    <property type="entry name" value="TypeII_TA_RNase_PINc/VapC"/>
</dbReference>
<comment type="cofactor">
    <cofactor evidence="6">
        <name>Mg(2+)</name>
        <dbReference type="ChEBI" id="CHEBI:18420"/>
    </cofactor>
</comment>
<name>A0A1C3NUK5_9ACTN</name>
<dbReference type="InterPro" id="IPR022907">
    <property type="entry name" value="VapC_family"/>
</dbReference>
<proteinExistence type="inferred from homology"/>
<dbReference type="InterPro" id="IPR002716">
    <property type="entry name" value="PIN_dom"/>
</dbReference>
<comment type="similarity">
    <text evidence="6">Belongs to the PINc/VapC protein family.</text>
</comment>
<evidence type="ECO:0000313" key="9">
    <source>
        <dbReference type="Proteomes" id="UP000199013"/>
    </source>
</evidence>
<protein>
    <recommendedName>
        <fullName evidence="6">Ribonuclease VapC</fullName>
        <shortName evidence="6">RNase VapC</shortName>
        <ecNumber evidence="6">3.1.-.-</ecNumber>
    </recommendedName>
    <alternativeName>
        <fullName evidence="6">Toxin VapC</fullName>
    </alternativeName>
</protein>
<evidence type="ECO:0000256" key="4">
    <source>
        <dbReference type="ARBA" id="ARBA00022801"/>
    </source>
</evidence>
<dbReference type="PANTHER" id="PTHR35901">
    <property type="entry name" value="RIBONUCLEASE VAPC3"/>
    <property type="match status" value="1"/>
</dbReference>
<dbReference type="EC" id="3.1.-.-" evidence="6"/>
<keyword evidence="4 6" id="KW-0378">Hydrolase</keyword>
<evidence type="ECO:0000256" key="2">
    <source>
        <dbReference type="ARBA" id="ARBA00022722"/>
    </source>
</evidence>
<dbReference type="InterPro" id="IPR044153">
    <property type="entry name" value="PIN_Pae0151-like"/>
</dbReference>
<dbReference type="Pfam" id="PF01850">
    <property type="entry name" value="PIN"/>
    <property type="match status" value="1"/>
</dbReference>
<feature type="binding site" evidence="6">
    <location>
        <position position="143"/>
    </location>
    <ligand>
        <name>Mg(2+)</name>
        <dbReference type="ChEBI" id="CHEBI:18420"/>
    </ligand>
</feature>
<reference evidence="9" key="1">
    <citation type="submission" date="2016-02" db="EMBL/GenBank/DDBJ databases">
        <authorList>
            <person name="Wibberg D."/>
        </authorList>
    </citation>
    <scope>NUCLEOTIDE SEQUENCE [LARGE SCALE GENOMIC DNA]</scope>
</reference>
<dbReference type="CDD" id="cd09873">
    <property type="entry name" value="PIN_Pae0151-like"/>
    <property type="match status" value="1"/>
</dbReference>
<dbReference type="Proteomes" id="UP000199013">
    <property type="component" value="Unassembled WGS sequence"/>
</dbReference>
<feature type="binding site" evidence="6">
    <location>
        <position position="45"/>
    </location>
    <ligand>
        <name>Mg(2+)</name>
        <dbReference type="ChEBI" id="CHEBI:18420"/>
    </ligand>
</feature>
<dbReference type="GO" id="GO:0000287">
    <property type="term" value="F:magnesium ion binding"/>
    <property type="evidence" value="ECO:0007669"/>
    <property type="project" value="UniProtKB-UniRule"/>
</dbReference>
<dbReference type="GO" id="GO:0090729">
    <property type="term" value="F:toxin activity"/>
    <property type="evidence" value="ECO:0007669"/>
    <property type="project" value="UniProtKB-KW"/>
</dbReference>
<keyword evidence="5 6" id="KW-0460">Magnesium</keyword>
<comment type="function">
    <text evidence="6">Toxic component of a toxin-antitoxin (TA) system. An RNase.</text>
</comment>
<keyword evidence="6" id="KW-0800">Toxin</keyword>
<evidence type="ECO:0000259" key="7">
    <source>
        <dbReference type="Pfam" id="PF01850"/>
    </source>
</evidence>
<keyword evidence="3 6" id="KW-0479">Metal-binding</keyword>
<feature type="domain" description="PIN" evidence="7">
    <location>
        <begin position="42"/>
        <end position="168"/>
    </location>
</feature>
<gene>
    <name evidence="6" type="primary">vapC</name>
    <name evidence="8" type="ORF">FDG2_0920</name>
</gene>
<evidence type="ECO:0000256" key="6">
    <source>
        <dbReference type="HAMAP-Rule" id="MF_00265"/>
    </source>
</evidence>
<evidence type="ECO:0000256" key="1">
    <source>
        <dbReference type="ARBA" id="ARBA00022649"/>
    </source>
</evidence>
<accession>A0A1C3NUK5</accession>
<sequence length="180" mass="19920">MGTRNSTGSVRPPVAEIRDAPVEATATVPAQEAHGLATAQTYVVDTGVFVRWFLAQDGYEHAREIQKRFVLDEITLVTTDIARIELAHVLRTKGCVPGLLDRNSYVKAVRTIDDLGVEIRPTDAETLERAADWAVQLSLRFFDALFVDLAVQTGCPLLTSDIRLARAATRYISTEVLRPR</sequence>
<dbReference type="PANTHER" id="PTHR35901:SF1">
    <property type="entry name" value="EXONUCLEASE VAPC9"/>
    <property type="match status" value="1"/>
</dbReference>
<dbReference type="GO" id="GO:0016787">
    <property type="term" value="F:hydrolase activity"/>
    <property type="evidence" value="ECO:0007669"/>
    <property type="project" value="UniProtKB-KW"/>
</dbReference>
<evidence type="ECO:0000313" key="8">
    <source>
        <dbReference type="EMBL" id="SBW19015.1"/>
    </source>
</evidence>
<dbReference type="AlphaFoldDB" id="A0A1C3NUK5"/>